<dbReference type="SMART" id="SM00382">
    <property type="entry name" value="AAA"/>
    <property type="match status" value="2"/>
</dbReference>
<dbReference type="PROSITE" id="PS00211">
    <property type="entry name" value="ABC_TRANSPORTER_1"/>
    <property type="match status" value="2"/>
</dbReference>
<dbReference type="Gene3D" id="3.40.50.300">
    <property type="entry name" value="P-loop containing nucleotide triphosphate hydrolases"/>
    <property type="match status" value="2"/>
</dbReference>
<evidence type="ECO:0000313" key="10">
    <source>
        <dbReference type="Proteomes" id="UP000044098"/>
    </source>
</evidence>
<dbReference type="InterPro" id="IPR003439">
    <property type="entry name" value="ABC_transporter-like_ATP-bd"/>
</dbReference>
<dbReference type="GO" id="GO:0055085">
    <property type="term" value="P:transmembrane transport"/>
    <property type="evidence" value="ECO:0007669"/>
    <property type="project" value="UniProtKB-ARBA"/>
</dbReference>
<comment type="caution">
    <text evidence="9">The sequence shown here is derived from an EMBL/GenBank/DDBJ whole genome shotgun (WGS) entry which is preliminary data.</text>
</comment>
<evidence type="ECO:0000256" key="4">
    <source>
        <dbReference type="ARBA" id="ARBA00022475"/>
    </source>
</evidence>
<protein>
    <submittedName>
        <fullName evidence="9">Glutathione import ATP-binding protein GsiA</fullName>
        <ecNumber evidence="9">3.6.3.-</ecNumber>
    </submittedName>
</protein>
<dbReference type="Proteomes" id="UP000044098">
    <property type="component" value="Unassembled WGS sequence"/>
</dbReference>
<dbReference type="GO" id="GO:0015833">
    <property type="term" value="P:peptide transport"/>
    <property type="evidence" value="ECO:0007669"/>
    <property type="project" value="InterPro"/>
</dbReference>
<dbReference type="NCBIfam" id="NF007739">
    <property type="entry name" value="PRK10419.1"/>
    <property type="match status" value="2"/>
</dbReference>
<evidence type="ECO:0000256" key="2">
    <source>
        <dbReference type="ARBA" id="ARBA00005417"/>
    </source>
</evidence>
<feature type="domain" description="ABC transporter" evidence="8">
    <location>
        <begin position="5"/>
        <end position="255"/>
    </location>
</feature>
<reference evidence="9 10" key="1">
    <citation type="submission" date="2015-09" db="EMBL/GenBank/DDBJ databases">
        <authorList>
            <consortium name="Pathogen Informatics"/>
        </authorList>
    </citation>
    <scope>NUCLEOTIDE SEQUENCE [LARGE SCALE GENOMIC DNA]</scope>
    <source>
        <strain evidence="9 10">2789STDY5608625</strain>
    </source>
</reference>
<keyword evidence="3" id="KW-0813">Transport</keyword>
<dbReference type="InterPro" id="IPR050388">
    <property type="entry name" value="ABC_Ni/Peptide_Import"/>
</dbReference>
<dbReference type="AlphaFoldDB" id="A0AAD2IZX8"/>
<accession>A0AAD2IZX8</accession>
<dbReference type="PANTHER" id="PTHR43297">
    <property type="entry name" value="OLIGOPEPTIDE TRANSPORT ATP-BINDING PROTEIN APPD"/>
    <property type="match status" value="1"/>
</dbReference>
<evidence type="ECO:0000259" key="8">
    <source>
        <dbReference type="PROSITE" id="PS50893"/>
    </source>
</evidence>
<keyword evidence="4" id="KW-1003">Cell membrane</keyword>
<name>A0AAD2IZX8_ACHAE</name>
<dbReference type="GO" id="GO:0016887">
    <property type="term" value="F:ATP hydrolysis activity"/>
    <property type="evidence" value="ECO:0007669"/>
    <property type="project" value="InterPro"/>
</dbReference>
<dbReference type="InterPro" id="IPR013563">
    <property type="entry name" value="Oligopep_ABC_C"/>
</dbReference>
<dbReference type="PROSITE" id="PS50893">
    <property type="entry name" value="ABC_TRANSPORTER_2"/>
    <property type="match status" value="2"/>
</dbReference>
<keyword evidence="6 9" id="KW-0067">ATP-binding</keyword>
<comment type="subcellular location">
    <subcellularLocation>
        <location evidence="1">Cell inner membrane</location>
        <topology evidence="1">Peripheral membrane protein</topology>
    </subcellularLocation>
</comment>
<evidence type="ECO:0000256" key="5">
    <source>
        <dbReference type="ARBA" id="ARBA00022741"/>
    </source>
</evidence>
<dbReference type="GO" id="GO:0005886">
    <property type="term" value="C:plasma membrane"/>
    <property type="evidence" value="ECO:0007669"/>
    <property type="project" value="UniProtKB-SubCell"/>
</dbReference>
<feature type="domain" description="ABC transporter" evidence="8">
    <location>
        <begin position="278"/>
        <end position="526"/>
    </location>
</feature>
<dbReference type="EMBL" id="CYTK01000004">
    <property type="protein sequence ID" value="CUJ13768.1"/>
    <property type="molecule type" value="Genomic_DNA"/>
</dbReference>
<dbReference type="EC" id="3.6.3.-" evidence="9"/>
<evidence type="ECO:0000256" key="6">
    <source>
        <dbReference type="ARBA" id="ARBA00022840"/>
    </source>
</evidence>
<dbReference type="InterPro" id="IPR027417">
    <property type="entry name" value="P-loop_NTPase"/>
</dbReference>
<keyword evidence="5" id="KW-0547">Nucleotide-binding</keyword>
<dbReference type="NCBIfam" id="NF008453">
    <property type="entry name" value="PRK11308.1"/>
    <property type="match status" value="2"/>
</dbReference>
<comment type="similarity">
    <text evidence="2">Belongs to the ABC transporter superfamily.</text>
</comment>
<dbReference type="PANTHER" id="PTHR43297:SF2">
    <property type="entry name" value="DIPEPTIDE TRANSPORT ATP-BINDING PROTEIN DPPD"/>
    <property type="match status" value="1"/>
</dbReference>
<dbReference type="Pfam" id="PF08352">
    <property type="entry name" value="oligo_HPY"/>
    <property type="match status" value="2"/>
</dbReference>
<evidence type="ECO:0000256" key="7">
    <source>
        <dbReference type="ARBA" id="ARBA00023136"/>
    </source>
</evidence>
<dbReference type="GO" id="GO:0005524">
    <property type="term" value="F:ATP binding"/>
    <property type="evidence" value="ECO:0007669"/>
    <property type="project" value="UniProtKB-KW"/>
</dbReference>
<evidence type="ECO:0000313" key="9">
    <source>
        <dbReference type="EMBL" id="CUJ13768.1"/>
    </source>
</evidence>
<dbReference type="SUPFAM" id="SSF52540">
    <property type="entry name" value="P-loop containing nucleoside triphosphate hydrolases"/>
    <property type="match status" value="2"/>
</dbReference>
<dbReference type="FunFam" id="3.40.50.300:FF:000016">
    <property type="entry name" value="Oligopeptide ABC transporter ATP-binding component"/>
    <property type="match status" value="1"/>
</dbReference>
<dbReference type="InterPro" id="IPR017871">
    <property type="entry name" value="ABC_transporter-like_CS"/>
</dbReference>
<gene>
    <name evidence="9" type="primary">gsiA_15</name>
    <name evidence="9" type="ORF">ERS370000_02856</name>
</gene>
<organism evidence="9 10">
    <name type="scientific">Achromobacter aegrifaciens</name>
    <dbReference type="NCBI Taxonomy" id="1287736"/>
    <lineage>
        <taxon>Bacteria</taxon>
        <taxon>Pseudomonadati</taxon>
        <taxon>Pseudomonadota</taxon>
        <taxon>Betaproteobacteria</taxon>
        <taxon>Burkholderiales</taxon>
        <taxon>Alcaligenaceae</taxon>
        <taxon>Achromobacter</taxon>
    </lineage>
</organism>
<dbReference type="RefSeq" id="WP_054454295.1">
    <property type="nucleotide sequence ID" value="NZ_CYTK01000004.1"/>
</dbReference>
<dbReference type="Pfam" id="PF00005">
    <property type="entry name" value="ABC_tran"/>
    <property type="match status" value="2"/>
</dbReference>
<dbReference type="CDD" id="cd03257">
    <property type="entry name" value="ABC_NikE_OppD_transporters"/>
    <property type="match status" value="2"/>
</dbReference>
<keyword evidence="9" id="KW-0378">Hydrolase</keyword>
<sequence>MTELLRIQNLTVDLPPGADRPHALQDLSLNISAGEIVCVVGESGSGKSLTAGAVLGLLPQDVRASAGQVLWEGQDLLRLAPEALRRLRGQRIGMIFQEPMTALNPLRTIGDQIAEVFRTHTRLGRAEIRRRTLDLLESVRLPDPQRALGAYPHELSGGQRQRAMIAMALALEPALLIADEPTTALDVTTQAQILHLIHDLQRRKGTAVLFITHDFGVVAEIADRVAVMQRGVLVESGAARQVLEHPRHPYTRALIAAVPPLAPAAVRPELQGDAPIILSAQAVSKTYRKRGWFGRPGRETRALDDVTLALKEGGTLGIVGESGSGKSTLARALLGLAPPDAGRITLAGAPLALHGGAARREHARRVQMVFQDPYGSLNPRQRVGEIVARGPIVHGTPRREALARAQELFELVGLSPDAVRRYPHEFSGGQRQRIGLARALAMRPRVLIADEPVSALDVSVQAQVLALLARLREQLGLSVLFITHDLRVAAQICDDIAVMQNGRVVEAGACAQVFGQPAHPYTQALLAAVPGRRWDPASAALRQAA</sequence>
<evidence type="ECO:0000256" key="1">
    <source>
        <dbReference type="ARBA" id="ARBA00004417"/>
    </source>
</evidence>
<proteinExistence type="inferred from homology"/>
<keyword evidence="7" id="KW-0472">Membrane</keyword>
<evidence type="ECO:0000256" key="3">
    <source>
        <dbReference type="ARBA" id="ARBA00022448"/>
    </source>
</evidence>
<dbReference type="InterPro" id="IPR003593">
    <property type="entry name" value="AAA+_ATPase"/>
</dbReference>